<keyword evidence="3" id="KW-1185">Reference proteome</keyword>
<dbReference type="AlphaFoldDB" id="A0A5C5UY62"/>
<evidence type="ECO:0000313" key="3">
    <source>
        <dbReference type="Proteomes" id="UP000316714"/>
    </source>
</evidence>
<evidence type="ECO:0008006" key="4">
    <source>
        <dbReference type="Google" id="ProtNLM"/>
    </source>
</evidence>
<dbReference type="EMBL" id="SIHJ01000005">
    <property type="protein sequence ID" value="TWT30412.1"/>
    <property type="molecule type" value="Genomic_DNA"/>
</dbReference>
<dbReference type="RefSeq" id="WP_146568765.1">
    <property type="nucleotide sequence ID" value="NZ_SIHJ01000005.1"/>
</dbReference>
<feature type="chain" id="PRO_5022837875" description="PEP-CTERM protein-sorting domain-containing protein" evidence="1">
    <location>
        <begin position="22"/>
        <end position="212"/>
    </location>
</feature>
<reference evidence="2 3" key="1">
    <citation type="submission" date="2019-02" db="EMBL/GenBank/DDBJ databases">
        <title>Deep-cultivation of Planctomycetes and their phenomic and genomic characterization uncovers novel biology.</title>
        <authorList>
            <person name="Wiegand S."/>
            <person name="Jogler M."/>
            <person name="Boedeker C."/>
            <person name="Pinto D."/>
            <person name="Vollmers J."/>
            <person name="Rivas-Marin E."/>
            <person name="Kohn T."/>
            <person name="Peeters S.H."/>
            <person name="Heuer A."/>
            <person name="Rast P."/>
            <person name="Oberbeckmann S."/>
            <person name="Bunk B."/>
            <person name="Jeske O."/>
            <person name="Meyerdierks A."/>
            <person name="Storesund J.E."/>
            <person name="Kallscheuer N."/>
            <person name="Luecker S."/>
            <person name="Lage O.M."/>
            <person name="Pohl T."/>
            <person name="Merkel B.J."/>
            <person name="Hornburger P."/>
            <person name="Mueller R.-W."/>
            <person name="Bruemmer F."/>
            <person name="Labrenz M."/>
            <person name="Spormann A.M."/>
            <person name="Op Den Camp H."/>
            <person name="Overmann J."/>
            <person name="Amann R."/>
            <person name="Jetten M.S.M."/>
            <person name="Mascher T."/>
            <person name="Medema M.H."/>
            <person name="Devos D.P."/>
            <person name="Kaster A.-K."/>
            <person name="Ovreas L."/>
            <person name="Rohde M."/>
            <person name="Galperin M.Y."/>
            <person name="Jogler C."/>
        </authorList>
    </citation>
    <scope>NUCLEOTIDE SEQUENCE [LARGE SCALE GENOMIC DNA]</scope>
    <source>
        <strain evidence="2 3">KOR34</strain>
    </source>
</reference>
<protein>
    <recommendedName>
        <fullName evidence="4">PEP-CTERM protein-sorting domain-containing protein</fullName>
    </recommendedName>
</protein>
<feature type="signal peptide" evidence="1">
    <location>
        <begin position="1"/>
        <end position="21"/>
    </location>
</feature>
<sequence precursor="true">MYRNTLLIASCSLLLCASRCAAFGVPEPVFVIEPDNYADGTVLNSISPLVTLSTGAFSDNRPTFDVVASTDPQDASTGAKVFAHGGGVSFFNSGRTFRMDFPSPPRKVELDYIASGFFDNLYLGRIEGYDTAGNLIEVDETALLAGGQFETLTLSAPGIAYAVAYPPEDSFGDFDFLRITAPEPTGLLLAVTAFAVAAGRRSRAGRARTSIQ</sequence>
<evidence type="ECO:0000313" key="2">
    <source>
        <dbReference type="EMBL" id="TWT30412.1"/>
    </source>
</evidence>
<gene>
    <name evidence="2" type="ORF">KOR34_49710</name>
</gene>
<comment type="caution">
    <text evidence="2">The sequence shown here is derived from an EMBL/GenBank/DDBJ whole genome shotgun (WGS) entry which is preliminary data.</text>
</comment>
<accession>A0A5C5UY62</accession>
<dbReference type="OrthoDB" id="246944at2"/>
<keyword evidence="1" id="KW-0732">Signal</keyword>
<evidence type="ECO:0000256" key="1">
    <source>
        <dbReference type="SAM" id="SignalP"/>
    </source>
</evidence>
<organism evidence="2 3">
    <name type="scientific">Posidoniimonas corsicana</name>
    <dbReference type="NCBI Taxonomy" id="1938618"/>
    <lineage>
        <taxon>Bacteria</taxon>
        <taxon>Pseudomonadati</taxon>
        <taxon>Planctomycetota</taxon>
        <taxon>Planctomycetia</taxon>
        <taxon>Pirellulales</taxon>
        <taxon>Lacipirellulaceae</taxon>
        <taxon>Posidoniimonas</taxon>
    </lineage>
</organism>
<proteinExistence type="predicted"/>
<name>A0A5C5UY62_9BACT</name>
<dbReference type="Proteomes" id="UP000316714">
    <property type="component" value="Unassembled WGS sequence"/>
</dbReference>